<name>A0A7S1J9P1_9EUGL</name>
<comment type="similarity">
    <text evidence="1">Belongs to the class-II aminoacyl-tRNA synthetase family.</text>
</comment>
<dbReference type="InterPro" id="IPR004154">
    <property type="entry name" value="Anticodon-bd"/>
</dbReference>
<evidence type="ECO:0000256" key="6">
    <source>
        <dbReference type="ARBA" id="ARBA00022917"/>
    </source>
</evidence>
<gene>
    <name evidence="12" type="ORF">EGYM00392_LOCUS47843</name>
</gene>
<evidence type="ECO:0000256" key="7">
    <source>
        <dbReference type="ARBA" id="ARBA00023146"/>
    </source>
</evidence>
<dbReference type="SUPFAM" id="SSF55681">
    <property type="entry name" value="Class II aaRS and biotin synthetases"/>
    <property type="match status" value="1"/>
</dbReference>
<dbReference type="CDD" id="cd00773">
    <property type="entry name" value="HisRS-like_core"/>
    <property type="match status" value="1"/>
</dbReference>
<evidence type="ECO:0000313" key="12">
    <source>
        <dbReference type="EMBL" id="CAD9036686.1"/>
    </source>
</evidence>
<dbReference type="GO" id="GO:0005524">
    <property type="term" value="F:ATP binding"/>
    <property type="evidence" value="ECO:0007669"/>
    <property type="project" value="UniProtKB-KW"/>
</dbReference>
<evidence type="ECO:0000256" key="4">
    <source>
        <dbReference type="ARBA" id="ARBA00022741"/>
    </source>
</evidence>
<dbReference type="FunFam" id="3.30.930.10:FF:000054">
    <property type="entry name" value="Histidine--tRNA ligase chloroplastic/mitochondrial"/>
    <property type="match status" value="1"/>
</dbReference>
<dbReference type="Gene3D" id="3.40.50.800">
    <property type="entry name" value="Anticodon-binding domain"/>
    <property type="match status" value="1"/>
</dbReference>
<dbReference type="EC" id="6.1.1.21" evidence="2"/>
<comment type="catalytic activity">
    <reaction evidence="9">
        <text>tRNA(His) + L-histidine + ATP = L-histidyl-tRNA(His) + AMP + diphosphate + H(+)</text>
        <dbReference type="Rhea" id="RHEA:17313"/>
        <dbReference type="Rhea" id="RHEA-COMP:9665"/>
        <dbReference type="Rhea" id="RHEA-COMP:9689"/>
        <dbReference type="ChEBI" id="CHEBI:15378"/>
        <dbReference type="ChEBI" id="CHEBI:30616"/>
        <dbReference type="ChEBI" id="CHEBI:33019"/>
        <dbReference type="ChEBI" id="CHEBI:57595"/>
        <dbReference type="ChEBI" id="CHEBI:78442"/>
        <dbReference type="ChEBI" id="CHEBI:78527"/>
        <dbReference type="ChEBI" id="CHEBI:456215"/>
        <dbReference type="EC" id="6.1.1.21"/>
    </reaction>
</comment>
<evidence type="ECO:0000256" key="5">
    <source>
        <dbReference type="ARBA" id="ARBA00022840"/>
    </source>
</evidence>
<dbReference type="Pfam" id="PF13393">
    <property type="entry name" value="tRNA-synt_His"/>
    <property type="match status" value="1"/>
</dbReference>
<reference evidence="12" key="1">
    <citation type="submission" date="2021-01" db="EMBL/GenBank/DDBJ databases">
        <authorList>
            <person name="Corre E."/>
            <person name="Pelletier E."/>
            <person name="Niang G."/>
            <person name="Scheremetjew M."/>
            <person name="Finn R."/>
            <person name="Kale V."/>
            <person name="Holt S."/>
            <person name="Cochrane G."/>
            <person name="Meng A."/>
            <person name="Brown T."/>
            <person name="Cohen L."/>
        </authorList>
    </citation>
    <scope>NUCLEOTIDE SEQUENCE</scope>
    <source>
        <strain evidence="12">NIES-381</strain>
    </source>
</reference>
<dbReference type="GO" id="GO:0004821">
    <property type="term" value="F:histidine-tRNA ligase activity"/>
    <property type="evidence" value="ECO:0007669"/>
    <property type="project" value="UniProtKB-EC"/>
</dbReference>
<dbReference type="HAMAP" id="MF_00127">
    <property type="entry name" value="His_tRNA_synth"/>
    <property type="match status" value="1"/>
</dbReference>
<evidence type="ECO:0000256" key="1">
    <source>
        <dbReference type="ARBA" id="ARBA00008226"/>
    </source>
</evidence>
<proteinExistence type="inferred from homology"/>
<dbReference type="PROSITE" id="PS50862">
    <property type="entry name" value="AA_TRNA_LIGASE_II"/>
    <property type="match status" value="1"/>
</dbReference>
<dbReference type="InterPro" id="IPR006195">
    <property type="entry name" value="aa-tRNA-synth_II"/>
</dbReference>
<evidence type="ECO:0000256" key="8">
    <source>
        <dbReference type="ARBA" id="ARBA00030619"/>
    </source>
</evidence>
<dbReference type="SUPFAM" id="SSF52954">
    <property type="entry name" value="Class II aaRS ABD-related"/>
    <property type="match status" value="1"/>
</dbReference>
<dbReference type="InterPro" id="IPR004516">
    <property type="entry name" value="HisRS/HisZ"/>
</dbReference>
<feature type="region of interest" description="Disordered" evidence="10">
    <location>
        <begin position="1"/>
        <end position="51"/>
    </location>
</feature>
<dbReference type="InterPro" id="IPR015807">
    <property type="entry name" value="His-tRNA-ligase"/>
</dbReference>
<keyword evidence="6" id="KW-0648">Protein biosynthesis</keyword>
<dbReference type="PANTHER" id="PTHR43707">
    <property type="entry name" value="HISTIDYL-TRNA SYNTHETASE"/>
    <property type="match status" value="1"/>
</dbReference>
<keyword evidence="3" id="KW-0436">Ligase</keyword>
<evidence type="ECO:0000259" key="11">
    <source>
        <dbReference type="PROSITE" id="PS50862"/>
    </source>
</evidence>
<dbReference type="InterPro" id="IPR045864">
    <property type="entry name" value="aa-tRNA-synth_II/BPL/LPL"/>
</dbReference>
<dbReference type="EMBL" id="HBGA01129287">
    <property type="protein sequence ID" value="CAD9036686.1"/>
    <property type="molecule type" value="Transcribed_RNA"/>
</dbReference>
<dbReference type="InterPro" id="IPR036621">
    <property type="entry name" value="Anticodon-bd_dom_sf"/>
</dbReference>
<feature type="domain" description="Aminoacyl-transfer RNA synthetases class-II family profile" evidence="11">
    <location>
        <begin position="120"/>
        <end position="454"/>
    </location>
</feature>
<accession>A0A7S1J9P1</accession>
<evidence type="ECO:0000256" key="10">
    <source>
        <dbReference type="SAM" id="MobiDB-lite"/>
    </source>
</evidence>
<evidence type="ECO:0000256" key="2">
    <source>
        <dbReference type="ARBA" id="ARBA00012815"/>
    </source>
</evidence>
<keyword evidence="7" id="KW-0030">Aminoacyl-tRNA synthetase</keyword>
<protein>
    <recommendedName>
        <fullName evidence="2">histidine--tRNA ligase</fullName>
        <ecNumber evidence="2">6.1.1.21</ecNumber>
    </recommendedName>
    <alternativeName>
        <fullName evidence="8">Histidyl-tRNA synthetase</fullName>
    </alternativeName>
</protein>
<organism evidence="12">
    <name type="scientific">Eutreptiella gymnastica</name>
    <dbReference type="NCBI Taxonomy" id="73025"/>
    <lineage>
        <taxon>Eukaryota</taxon>
        <taxon>Discoba</taxon>
        <taxon>Euglenozoa</taxon>
        <taxon>Euglenida</taxon>
        <taxon>Spirocuta</taxon>
        <taxon>Euglenophyceae</taxon>
        <taxon>Eutreptiales</taxon>
        <taxon>Eutreptiaceae</taxon>
        <taxon>Eutreptiella</taxon>
    </lineage>
</organism>
<keyword evidence="4" id="KW-0547">Nucleotide-binding</keyword>
<evidence type="ECO:0000256" key="9">
    <source>
        <dbReference type="ARBA" id="ARBA00047639"/>
    </source>
</evidence>
<sequence>MGQLSRVPKSEVQFSHNQWPSRVAQAAVSRRGDARESSTGTNAFSTTSQAPTASTPIVAGTFILASAIVGALASVWSQRRSDRYIHDLAMVATSGRQSAAVVQDKSKKAQTKFDLQPPKGTRDFYPEDMRLQSWLFGHFRRVAAEFGFEEYDAPVLENEDLYIRKAGEEVSQQLYNFEDKGGRRVALRPEMTPSLARMVLAKRKQLPGVLKWYSLPQCWRYERMTRGRRREHYQWNMDIWGVEGVEAEGEALAAMVKVMSDMGLTSQDVGIKINSRKILTELMAAVGIPEEKFAPTCVLVDKLEKVPLDALSKDMEELGLAKETVASLLEAIQGATVESFEARLGADSPGVMDIKQIFAMAESYGYQDWLVFDASVVRGLAYYTGTVFEGFDRTGELRAICGGGRYDKLLETLGGEPMPAVGFGFGDAVIVELLKVKGLLPDTTTSNVQVVVFPMNGDLRGKALEVASALRNEGLRVDMVLETGKKTKWAFKYADRLAANCLVLLAPDEVERGEVVVKNLKVGEQSVVPISAVAGAVKVAIAGSG</sequence>
<dbReference type="GO" id="GO:0005737">
    <property type="term" value="C:cytoplasm"/>
    <property type="evidence" value="ECO:0007669"/>
    <property type="project" value="InterPro"/>
</dbReference>
<dbReference type="Pfam" id="PF03129">
    <property type="entry name" value="HGTP_anticodon"/>
    <property type="match status" value="1"/>
</dbReference>
<evidence type="ECO:0000256" key="3">
    <source>
        <dbReference type="ARBA" id="ARBA00022598"/>
    </source>
</evidence>
<dbReference type="Gene3D" id="3.30.930.10">
    <property type="entry name" value="Bira Bifunctional Protein, Domain 2"/>
    <property type="match status" value="1"/>
</dbReference>
<keyword evidence="5" id="KW-0067">ATP-binding</keyword>
<dbReference type="InterPro" id="IPR041715">
    <property type="entry name" value="HisRS-like_core"/>
</dbReference>
<dbReference type="GO" id="GO:0006427">
    <property type="term" value="P:histidyl-tRNA aminoacylation"/>
    <property type="evidence" value="ECO:0007669"/>
    <property type="project" value="InterPro"/>
</dbReference>
<dbReference type="PANTHER" id="PTHR43707:SF1">
    <property type="entry name" value="HISTIDINE--TRNA LIGASE, MITOCHONDRIAL-RELATED"/>
    <property type="match status" value="1"/>
</dbReference>
<dbReference type="AlphaFoldDB" id="A0A7S1J9P1"/>
<dbReference type="NCBIfam" id="TIGR00442">
    <property type="entry name" value="hisS"/>
    <property type="match status" value="1"/>
</dbReference>